<dbReference type="AlphaFoldDB" id="Q7NEM2"/>
<evidence type="ECO:0000313" key="2">
    <source>
        <dbReference type="Proteomes" id="UP000000557"/>
    </source>
</evidence>
<proteinExistence type="predicted"/>
<protein>
    <submittedName>
        <fullName evidence="1">Gsl3857 protein</fullName>
    </submittedName>
</protein>
<sequence>MLSDEQRALLEKLVARHGTFQQLAQRSRLILAADSGLNSCWCGLRLCWKSSP</sequence>
<accession>Q7NEM2</accession>
<reference evidence="1 2" key="2">
    <citation type="journal article" date="2003" name="DNA Res.">
        <title>Complete genome structure of Gloeobacter violaceus PCC 7421, a cyanobacterium that lacks thylakoids (supplement).</title>
        <authorList>
            <person name="Nakamura Y."/>
            <person name="Kaneko T."/>
            <person name="Sato S."/>
            <person name="Mimuro M."/>
            <person name="Miyashita H."/>
            <person name="Tsuchiya T."/>
            <person name="Sasamoto S."/>
            <person name="Watanabe A."/>
            <person name="Kawashima K."/>
            <person name="Kishida Y."/>
            <person name="Kiyokawa C."/>
            <person name="Kohara M."/>
            <person name="Matsumoto M."/>
            <person name="Matsuno A."/>
            <person name="Nakazaki N."/>
            <person name="Shimpo S."/>
            <person name="Takeuchi C."/>
            <person name="Yamada M."/>
            <person name="Tabata S."/>
        </authorList>
    </citation>
    <scope>NUCLEOTIDE SEQUENCE [LARGE SCALE GENOMIC DNA]</scope>
    <source>
        <strain evidence="2">ATCC 29082 / PCC 7421</strain>
    </source>
</reference>
<dbReference type="EnsemblBacteria" id="BAC91798">
    <property type="protein sequence ID" value="BAC91798"/>
    <property type="gene ID" value="BAC91798"/>
</dbReference>
<reference evidence="1 2" key="1">
    <citation type="journal article" date="2003" name="DNA Res.">
        <title>Complete genome structure of Gloeobacter violaceus PCC 7421, a cyanobacterium that lacks thylakoids.</title>
        <authorList>
            <person name="Nakamura Y."/>
            <person name="Kaneko T."/>
            <person name="Sato S."/>
            <person name="Mimuro M."/>
            <person name="Miyashita H."/>
            <person name="Tsuchiya T."/>
            <person name="Sasamoto S."/>
            <person name="Watanabe A."/>
            <person name="Kawashima K."/>
            <person name="Kishida Y."/>
            <person name="Kiyokawa C."/>
            <person name="Kohara M."/>
            <person name="Matsumoto M."/>
            <person name="Matsuno A."/>
            <person name="Nakazaki N."/>
            <person name="Shimpo S."/>
            <person name="Takeuchi C."/>
            <person name="Yamada M."/>
            <person name="Tabata S."/>
        </authorList>
    </citation>
    <scope>NUCLEOTIDE SEQUENCE [LARGE SCALE GENOMIC DNA]</scope>
    <source>
        <strain evidence="2">ATCC 29082 / PCC 7421</strain>
    </source>
</reference>
<gene>
    <name evidence="1" type="ordered locus">gsl3857</name>
</gene>
<dbReference type="STRING" id="251221.gene:10761374"/>
<evidence type="ECO:0000313" key="1">
    <source>
        <dbReference type="EMBL" id="BAC91798.1"/>
    </source>
</evidence>
<organism evidence="1 2">
    <name type="scientific">Gloeobacter violaceus (strain ATCC 29082 / PCC 7421)</name>
    <dbReference type="NCBI Taxonomy" id="251221"/>
    <lineage>
        <taxon>Bacteria</taxon>
        <taxon>Bacillati</taxon>
        <taxon>Cyanobacteriota</taxon>
        <taxon>Cyanophyceae</taxon>
        <taxon>Gloeobacterales</taxon>
        <taxon>Gloeobacteraceae</taxon>
        <taxon>Gloeobacter</taxon>
    </lineage>
</organism>
<dbReference type="Proteomes" id="UP000000557">
    <property type="component" value="Chromosome"/>
</dbReference>
<dbReference type="InParanoid" id="Q7NEM2"/>
<dbReference type="HOGENOM" id="CLU_3080351_0_0_3"/>
<name>Q7NEM2_GLOVI</name>
<dbReference type="EMBL" id="BA000045">
    <property type="protein sequence ID" value="BAC91798.1"/>
    <property type="molecule type" value="Genomic_DNA"/>
</dbReference>
<keyword evidence="2" id="KW-1185">Reference proteome</keyword>
<dbReference type="KEGG" id="gvi:gsl3857"/>